<feature type="coiled-coil region" evidence="1">
    <location>
        <begin position="157"/>
        <end position="226"/>
    </location>
</feature>
<sequence>MNIRFFSKASIFAGFIMLSTPLLASDLQQRQSDLKALQSQISKQASDLKNTSKQREKLISLLKQDEKAIASAARKVNETKTSLSTTDKKLAELDKRQNKLDTLKKTQQETLANQLASAYLAGNHDYSKMLLNQQSPASIERLLAYYQYLNNARMASINELKQTIEELNDIQIEQIAQKTQLNKLILNQQQQAKQLNQEQSQRQKTLTQLQRTLNSSGARLEQLQIEEASLKHVVEQAIVAMKSNPKMEGLSRSRKLTWPTKGRIKSGFGSRRSGQVKWKGVTLSAPEGQKITAIAQGKVIYADWLRGFGMVLVVDHGKGYMSLYGHAQTLLKNAGDSVNKGESIALVGRSGGQTEPGLYFEVRHKGQAVDPARYCKR</sequence>
<keyword evidence="5" id="KW-1185">Reference proteome</keyword>
<dbReference type="EMBL" id="CP014782">
    <property type="protein sequence ID" value="AQS40689.1"/>
    <property type="molecule type" value="Genomic_DNA"/>
</dbReference>
<protein>
    <submittedName>
        <fullName evidence="4">Membrane-bound metallopeptidase</fullName>
    </submittedName>
</protein>
<evidence type="ECO:0000256" key="1">
    <source>
        <dbReference type="SAM" id="Coils"/>
    </source>
</evidence>
<keyword evidence="2" id="KW-0732">Signal</keyword>
<name>A0A1S6HYV6_9GAMM</name>
<dbReference type="Proteomes" id="UP000189545">
    <property type="component" value="Chromosome"/>
</dbReference>
<dbReference type="Gene3D" id="6.10.250.3150">
    <property type="match status" value="1"/>
</dbReference>
<dbReference type="InterPro" id="IPR011055">
    <property type="entry name" value="Dup_hybrid_motif"/>
</dbReference>
<evidence type="ECO:0000256" key="2">
    <source>
        <dbReference type="SAM" id="SignalP"/>
    </source>
</evidence>
<dbReference type="KEGG" id="spsw:Sps_05626"/>
<dbReference type="InterPro" id="IPR050570">
    <property type="entry name" value="Cell_wall_metabolism_enzyme"/>
</dbReference>
<evidence type="ECO:0000313" key="4">
    <source>
        <dbReference type="EMBL" id="AQS40689.1"/>
    </source>
</evidence>
<dbReference type="AlphaFoldDB" id="A0A1S6HYV6"/>
<dbReference type="STRING" id="225848.Sps_05626"/>
<dbReference type="OrthoDB" id="9784703at2"/>
<dbReference type="Gene3D" id="2.70.70.10">
    <property type="entry name" value="Glucose Permease (Domain IIA)"/>
    <property type="match status" value="1"/>
</dbReference>
<feature type="chain" id="PRO_5010543505" evidence="2">
    <location>
        <begin position="25"/>
        <end position="377"/>
    </location>
</feature>
<evidence type="ECO:0000313" key="5">
    <source>
        <dbReference type="Proteomes" id="UP000189545"/>
    </source>
</evidence>
<gene>
    <name evidence="4" type="ORF">Sps_05626</name>
</gene>
<feature type="signal peptide" evidence="2">
    <location>
        <begin position="1"/>
        <end position="24"/>
    </location>
</feature>
<keyword evidence="1" id="KW-0175">Coiled coil</keyword>
<evidence type="ECO:0000259" key="3">
    <source>
        <dbReference type="Pfam" id="PF01551"/>
    </source>
</evidence>
<dbReference type="InterPro" id="IPR016047">
    <property type="entry name" value="M23ase_b-sheet_dom"/>
</dbReference>
<feature type="domain" description="M23ase beta-sheet core" evidence="3">
    <location>
        <begin position="277"/>
        <end position="371"/>
    </location>
</feature>
<organism evidence="4 5">
    <name type="scientific">Shewanella psychrophila</name>
    <dbReference type="NCBI Taxonomy" id="225848"/>
    <lineage>
        <taxon>Bacteria</taxon>
        <taxon>Pseudomonadati</taxon>
        <taxon>Pseudomonadota</taxon>
        <taxon>Gammaproteobacteria</taxon>
        <taxon>Alteromonadales</taxon>
        <taxon>Shewanellaceae</taxon>
        <taxon>Shewanella</taxon>
    </lineage>
</organism>
<dbReference type="Pfam" id="PF01551">
    <property type="entry name" value="Peptidase_M23"/>
    <property type="match status" value="1"/>
</dbReference>
<dbReference type="PANTHER" id="PTHR21666">
    <property type="entry name" value="PEPTIDASE-RELATED"/>
    <property type="match status" value="1"/>
</dbReference>
<dbReference type="PANTHER" id="PTHR21666:SF270">
    <property type="entry name" value="MUREIN HYDROLASE ACTIVATOR ENVC"/>
    <property type="match status" value="1"/>
</dbReference>
<reference evidence="4 5" key="1">
    <citation type="submission" date="2016-03" db="EMBL/GenBank/DDBJ databases">
        <title>Complete genome sequence of Shewanella psychrophila WP2, a deep sea bacterium isolated from west Pacific sediment.</title>
        <authorList>
            <person name="Xu G."/>
            <person name="Jian H."/>
        </authorList>
    </citation>
    <scope>NUCLEOTIDE SEQUENCE [LARGE SCALE GENOMIC DNA]</scope>
    <source>
        <strain evidence="4 5">WP2</strain>
    </source>
</reference>
<accession>A0A1S6HYV6</accession>
<proteinExistence type="predicted"/>
<dbReference type="GO" id="GO:0004222">
    <property type="term" value="F:metalloendopeptidase activity"/>
    <property type="evidence" value="ECO:0007669"/>
    <property type="project" value="TreeGrafter"/>
</dbReference>
<dbReference type="SUPFAM" id="SSF51261">
    <property type="entry name" value="Duplicated hybrid motif"/>
    <property type="match status" value="1"/>
</dbReference>
<dbReference type="FunFam" id="2.70.70.10:FF:000003">
    <property type="entry name" value="Murein hydrolase activator EnvC"/>
    <property type="match status" value="1"/>
</dbReference>
<dbReference type="CDD" id="cd12797">
    <property type="entry name" value="M23_peptidase"/>
    <property type="match status" value="1"/>
</dbReference>